<keyword evidence="4" id="KW-1185">Reference proteome</keyword>
<dbReference type="InterPro" id="IPR001810">
    <property type="entry name" value="F-box_dom"/>
</dbReference>
<organism evidence="3 4">
    <name type="scientific">Pristionchus mayeri</name>
    <dbReference type="NCBI Taxonomy" id="1317129"/>
    <lineage>
        <taxon>Eukaryota</taxon>
        <taxon>Metazoa</taxon>
        <taxon>Ecdysozoa</taxon>
        <taxon>Nematoda</taxon>
        <taxon>Chromadorea</taxon>
        <taxon>Rhabditida</taxon>
        <taxon>Rhabditina</taxon>
        <taxon>Diplogasteromorpha</taxon>
        <taxon>Diplogasteroidea</taxon>
        <taxon>Neodiplogasteridae</taxon>
        <taxon>Pristionchus</taxon>
    </lineage>
</organism>
<sequence>SRSLPLIRHRVMANTEGQGGSSLSHMIPDQSAEEYHGTEKHGKVGSMNSHSTGFPIEELPRELLRMIVRYMPWQTNIALRATSRLLKQYVDERMWKLVTYPLVMRILFNVVQSDDNLPRTTVKITLWVSRDNQSLFELRLASQLEDALLVERDVEEQKEQKRYEFDFESMDKHATMLGHLRNCIGENINRLEIDGSPSPNSIDAIGKTVDGVQFSTLHIDYAEINDDFGDFIEEHVLQGLEEILLVYIQMNMADPRHFLRKMSSYARHIQIDVYRLPDLAMSDMEYTELIVQMFSNKMDKLKTNFPSLERNYGLKLNCRSMISTIRLMNIVLVPKVTMSPSNM</sequence>
<name>A0AAN5DH98_9BILA</name>
<accession>A0AAN5DH98</accession>
<proteinExistence type="predicted"/>
<protein>
    <recommendedName>
        <fullName evidence="2">F-box domain-containing protein</fullName>
    </recommendedName>
</protein>
<dbReference type="AlphaFoldDB" id="A0AAN5DH98"/>
<evidence type="ECO:0000256" key="1">
    <source>
        <dbReference type="SAM" id="MobiDB-lite"/>
    </source>
</evidence>
<dbReference type="EMBL" id="BTRK01000006">
    <property type="protein sequence ID" value="GMR62507.1"/>
    <property type="molecule type" value="Genomic_DNA"/>
</dbReference>
<gene>
    <name evidence="3" type="ORF">PMAYCL1PPCAC_32702</name>
</gene>
<evidence type="ECO:0000313" key="4">
    <source>
        <dbReference type="Proteomes" id="UP001328107"/>
    </source>
</evidence>
<feature type="non-terminal residue" evidence="3">
    <location>
        <position position="343"/>
    </location>
</feature>
<feature type="non-terminal residue" evidence="3">
    <location>
        <position position="1"/>
    </location>
</feature>
<comment type="caution">
    <text evidence="3">The sequence shown here is derived from an EMBL/GenBank/DDBJ whole genome shotgun (WGS) entry which is preliminary data.</text>
</comment>
<reference evidence="4" key="1">
    <citation type="submission" date="2022-10" db="EMBL/GenBank/DDBJ databases">
        <title>Genome assembly of Pristionchus species.</title>
        <authorList>
            <person name="Yoshida K."/>
            <person name="Sommer R.J."/>
        </authorList>
    </citation>
    <scope>NUCLEOTIDE SEQUENCE [LARGE SCALE GENOMIC DNA]</scope>
    <source>
        <strain evidence="4">RS5460</strain>
    </source>
</reference>
<dbReference type="PROSITE" id="PS50181">
    <property type="entry name" value="FBOX"/>
    <property type="match status" value="1"/>
</dbReference>
<feature type="region of interest" description="Disordered" evidence="1">
    <location>
        <begin position="32"/>
        <end position="51"/>
    </location>
</feature>
<feature type="compositionally biased region" description="Basic and acidic residues" evidence="1">
    <location>
        <begin position="33"/>
        <end position="42"/>
    </location>
</feature>
<evidence type="ECO:0000313" key="3">
    <source>
        <dbReference type="EMBL" id="GMR62507.1"/>
    </source>
</evidence>
<feature type="domain" description="F-box" evidence="2">
    <location>
        <begin position="53"/>
        <end position="98"/>
    </location>
</feature>
<evidence type="ECO:0000259" key="2">
    <source>
        <dbReference type="PROSITE" id="PS50181"/>
    </source>
</evidence>
<dbReference type="InterPro" id="IPR036047">
    <property type="entry name" value="F-box-like_dom_sf"/>
</dbReference>
<dbReference type="Proteomes" id="UP001328107">
    <property type="component" value="Unassembled WGS sequence"/>
</dbReference>
<dbReference type="SUPFAM" id="SSF81383">
    <property type="entry name" value="F-box domain"/>
    <property type="match status" value="1"/>
</dbReference>